<dbReference type="Proteomes" id="UP000184108">
    <property type="component" value="Unassembled WGS sequence"/>
</dbReference>
<dbReference type="AlphaFoldDB" id="A0A1M5H5L8"/>
<dbReference type="SUPFAM" id="SSF51735">
    <property type="entry name" value="NAD(P)-binding Rossmann-fold domains"/>
    <property type="match status" value="1"/>
</dbReference>
<dbReference type="PANTHER" id="PTHR47129">
    <property type="entry name" value="QUINONE OXIDOREDUCTASE 2"/>
    <property type="match status" value="1"/>
</dbReference>
<dbReference type="Gene3D" id="3.40.50.720">
    <property type="entry name" value="NAD(P)-binding Rossmann-like Domain"/>
    <property type="match status" value="1"/>
</dbReference>
<reference evidence="3" key="1">
    <citation type="submission" date="2016-11" db="EMBL/GenBank/DDBJ databases">
        <authorList>
            <person name="Varghese N."/>
            <person name="Submissions S."/>
        </authorList>
    </citation>
    <scope>NUCLEOTIDE SEQUENCE [LARGE SCALE GENOMIC DNA]</scope>
    <source>
        <strain evidence="3">YR203</strain>
    </source>
</reference>
<gene>
    <name evidence="2" type="ORF">SAMN02787073_3584</name>
</gene>
<dbReference type="PANTHER" id="PTHR47129:SF1">
    <property type="entry name" value="NMRA-LIKE DOMAIN-CONTAINING PROTEIN"/>
    <property type="match status" value="1"/>
</dbReference>
<organism evidence="2 3">
    <name type="scientific">Chryseobacterium vrystaatense</name>
    <dbReference type="NCBI Taxonomy" id="307480"/>
    <lineage>
        <taxon>Bacteria</taxon>
        <taxon>Pseudomonadati</taxon>
        <taxon>Bacteroidota</taxon>
        <taxon>Flavobacteriia</taxon>
        <taxon>Flavobacteriales</taxon>
        <taxon>Weeksellaceae</taxon>
        <taxon>Chryseobacterium group</taxon>
        <taxon>Chryseobacterium</taxon>
    </lineage>
</organism>
<accession>A0A1M5H5L8</accession>
<dbReference type="Gene3D" id="3.90.25.10">
    <property type="entry name" value="UDP-galactose 4-epimerase, domain 1"/>
    <property type="match status" value="1"/>
</dbReference>
<dbReference type="InterPro" id="IPR036291">
    <property type="entry name" value="NAD(P)-bd_dom_sf"/>
</dbReference>
<evidence type="ECO:0000259" key="1">
    <source>
        <dbReference type="Pfam" id="PF05368"/>
    </source>
</evidence>
<dbReference type="EMBL" id="FQVE01000004">
    <property type="protein sequence ID" value="SHG11186.1"/>
    <property type="molecule type" value="Genomic_DNA"/>
</dbReference>
<name>A0A1M5H5L8_9FLAO</name>
<dbReference type="RefSeq" id="WP_073174738.1">
    <property type="nucleotide sequence ID" value="NZ_FQVE01000004.1"/>
</dbReference>
<dbReference type="Pfam" id="PF05368">
    <property type="entry name" value="NmrA"/>
    <property type="match status" value="1"/>
</dbReference>
<evidence type="ECO:0000313" key="2">
    <source>
        <dbReference type="EMBL" id="SHG11186.1"/>
    </source>
</evidence>
<dbReference type="CDD" id="cd05269">
    <property type="entry name" value="TMR_SDR_a"/>
    <property type="match status" value="1"/>
</dbReference>
<dbReference type="InterPro" id="IPR008030">
    <property type="entry name" value="NmrA-like"/>
</dbReference>
<protein>
    <submittedName>
        <fullName evidence="2">NAD(P)H dehydrogenase (Quinone)</fullName>
    </submittedName>
</protein>
<feature type="domain" description="NmrA-like" evidence="1">
    <location>
        <begin position="2"/>
        <end position="277"/>
    </location>
</feature>
<evidence type="ECO:0000313" key="3">
    <source>
        <dbReference type="Proteomes" id="UP000184108"/>
    </source>
</evidence>
<sequence>MILITGASGNLGTAVIKNFVKLFPDIRIAGLFRDPKKSKVSTESIDIRIGDYSDKESLVNAFKGIEKLLLISSSNNDALQEHKNVIDAAVETGVRHIFYTSGALNCNVENSKLESLADSYITTENYIIKSGLPYTIFRNGLYAETIPDFIGYEALYTGIYFPAGMGKASFIKRAEIGEAIANVLGTEGHKNKVYLTTTQPTYSFNEIAQILSELSGAEVSYFSPEPEEYETRLREYGVSEGDIWFSKLFAEVIKNEEYDIKGSDIEQLLGRKPTDLKTYLKETFLD</sequence>
<proteinExistence type="predicted"/>
<dbReference type="InterPro" id="IPR052718">
    <property type="entry name" value="NmrA-type_oxidoreductase"/>
</dbReference>